<reference evidence="1 2" key="1">
    <citation type="journal article" date="2022" name="Nat. Plants">
        <title>Genomes of leafy and leafless Platanthera orchids illuminate the evolution of mycoheterotrophy.</title>
        <authorList>
            <person name="Li M.H."/>
            <person name="Liu K.W."/>
            <person name="Li Z."/>
            <person name="Lu H.C."/>
            <person name="Ye Q.L."/>
            <person name="Zhang D."/>
            <person name="Wang J.Y."/>
            <person name="Li Y.F."/>
            <person name="Zhong Z.M."/>
            <person name="Liu X."/>
            <person name="Yu X."/>
            <person name="Liu D.K."/>
            <person name="Tu X.D."/>
            <person name="Liu B."/>
            <person name="Hao Y."/>
            <person name="Liao X.Y."/>
            <person name="Jiang Y.T."/>
            <person name="Sun W.H."/>
            <person name="Chen J."/>
            <person name="Chen Y.Q."/>
            <person name="Ai Y."/>
            <person name="Zhai J.W."/>
            <person name="Wu S.S."/>
            <person name="Zhou Z."/>
            <person name="Hsiao Y.Y."/>
            <person name="Wu W.L."/>
            <person name="Chen Y.Y."/>
            <person name="Lin Y.F."/>
            <person name="Hsu J.L."/>
            <person name="Li C.Y."/>
            <person name="Wang Z.W."/>
            <person name="Zhao X."/>
            <person name="Zhong W.Y."/>
            <person name="Ma X.K."/>
            <person name="Ma L."/>
            <person name="Huang J."/>
            <person name="Chen G.Z."/>
            <person name="Huang M.Z."/>
            <person name="Huang L."/>
            <person name="Peng D.H."/>
            <person name="Luo Y.B."/>
            <person name="Zou S.Q."/>
            <person name="Chen S.P."/>
            <person name="Lan S."/>
            <person name="Tsai W.C."/>
            <person name="Van de Peer Y."/>
            <person name="Liu Z.J."/>
        </authorList>
    </citation>
    <scope>NUCLEOTIDE SEQUENCE [LARGE SCALE GENOMIC DNA]</scope>
    <source>
        <strain evidence="1">Lor287</strain>
    </source>
</reference>
<dbReference type="Proteomes" id="UP001418222">
    <property type="component" value="Unassembled WGS sequence"/>
</dbReference>
<keyword evidence="2" id="KW-1185">Reference proteome</keyword>
<evidence type="ECO:0000313" key="1">
    <source>
        <dbReference type="EMBL" id="KAK8943082.1"/>
    </source>
</evidence>
<proteinExistence type="predicted"/>
<comment type="caution">
    <text evidence="1">The sequence shown here is derived from an EMBL/GenBank/DDBJ whole genome shotgun (WGS) entry which is preliminary data.</text>
</comment>
<dbReference type="AlphaFoldDB" id="A0AAP0G7V9"/>
<name>A0AAP0G7V9_9ASPA</name>
<accession>A0AAP0G7V9</accession>
<dbReference type="EMBL" id="JBBWWQ010000007">
    <property type="protein sequence ID" value="KAK8943082.1"/>
    <property type="molecule type" value="Genomic_DNA"/>
</dbReference>
<sequence length="86" mass="9584">MRISFLFFSSQNIQASNPFFSSLWEEAIVCYTSPASSEVLASIKERNYDLNDASRDPSHTCFSSQNGVNISLKASRPAHVMSSTSW</sequence>
<organism evidence="1 2">
    <name type="scientific">Platanthera zijinensis</name>
    <dbReference type="NCBI Taxonomy" id="2320716"/>
    <lineage>
        <taxon>Eukaryota</taxon>
        <taxon>Viridiplantae</taxon>
        <taxon>Streptophyta</taxon>
        <taxon>Embryophyta</taxon>
        <taxon>Tracheophyta</taxon>
        <taxon>Spermatophyta</taxon>
        <taxon>Magnoliopsida</taxon>
        <taxon>Liliopsida</taxon>
        <taxon>Asparagales</taxon>
        <taxon>Orchidaceae</taxon>
        <taxon>Orchidoideae</taxon>
        <taxon>Orchideae</taxon>
        <taxon>Orchidinae</taxon>
        <taxon>Platanthera</taxon>
    </lineage>
</organism>
<evidence type="ECO:0000313" key="2">
    <source>
        <dbReference type="Proteomes" id="UP001418222"/>
    </source>
</evidence>
<gene>
    <name evidence="1" type="ORF">KSP39_PZI009585</name>
</gene>
<protein>
    <submittedName>
        <fullName evidence="1">Uncharacterized protein</fullName>
    </submittedName>
</protein>